<reference evidence="1" key="1">
    <citation type="submission" date="2014-09" db="EMBL/GenBank/DDBJ databases">
        <authorList>
            <person name="Magalhaes I.L.F."/>
            <person name="Oliveira U."/>
            <person name="Santos F.R."/>
            <person name="Vidigal T.H.D.A."/>
            <person name="Brescovit A.D."/>
            <person name="Santos A.J."/>
        </authorList>
    </citation>
    <scope>NUCLEOTIDE SEQUENCE</scope>
    <source>
        <tissue evidence="1">Shoot tissue taken approximately 20 cm above the soil surface</tissue>
    </source>
</reference>
<protein>
    <submittedName>
        <fullName evidence="1">Uncharacterized protein</fullName>
    </submittedName>
</protein>
<dbReference type="EMBL" id="GBRH01278711">
    <property type="protein sequence ID" value="JAD19184.1"/>
    <property type="molecule type" value="Transcribed_RNA"/>
</dbReference>
<name>A0A0A8XYZ0_ARUDO</name>
<organism evidence="1">
    <name type="scientific">Arundo donax</name>
    <name type="common">Giant reed</name>
    <name type="synonym">Donax arundinaceus</name>
    <dbReference type="NCBI Taxonomy" id="35708"/>
    <lineage>
        <taxon>Eukaryota</taxon>
        <taxon>Viridiplantae</taxon>
        <taxon>Streptophyta</taxon>
        <taxon>Embryophyta</taxon>
        <taxon>Tracheophyta</taxon>
        <taxon>Spermatophyta</taxon>
        <taxon>Magnoliopsida</taxon>
        <taxon>Liliopsida</taxon>
        <taxon>Poales</taxon>
        <taxon>Poaceae</taxon>
        <taxon>PACMAD clade</taxon>
        <taxon>Arundinoideae</taxon>
        <taxon>Arundineae</taxon>
        <taxon>Arundo</taxon>
    </lineage>
</organism>
<accession>A0A0A8XYZ0</accession>
<proteinExistence type="predicted"/>
<reference evidence="1" key="2">
    <citation type="journal article" date="2015" name="Data Brief">
        <title>Shoot transcriptome of the giant reed, Arundo donax.</title>
        <authorList>
            <person name="Barrero R.A."/>
            <person name="Guerrero F.D."/>
            <person name="Moolhuijzen P."/>
            <person name="Goolsby J.A."/>
            <person name="Tidwell J."/>
            <person name="Bellgard S.E."/>
            <person name="Bellgard M.I."/>
        </authorList>
    </citation>
    <scope>NUCLEOTIDE SEQUENCE</scope>
    <source>
        <tissue evidence="1">Shoot tissue taken approximately 20 cm above the soil surface</tissue>
    </source>
</reference>
<sequence length="13" mass="1583">MKRAERRGRLRGP</sequence>
<evidence type="ECO:0000313" key="1">
    <source>
        <dbReference type="EMBL" id="JAD19184.1"/>
    </source>
</evidence>